<dbReference type="Gramene" id="A03p16950.2_BraZ1">
    <property type="protein sequence ID" value="A03p16950.2_BraZ1.CDS"/>
    <property type="gene ID" value="A03g16950.2_BraZ1"/>
</dbReference>
<evidence type="ECO:0000256" key="1">
    <source>
        <dbReference type="SAM" id="Phobius"/>
    </source>
</evidence>
<accession>A0A8D9GGS4</accession>
<name>A0A8D9GGS4_BRACM</name>
<organism evidence="2 3">
    <name type="scientific">Brassica campestris</name>
    <name type="common">Field mustard</name>
    <dbReference type="NCBI Taxonomy" id="3711"/>
    <lineage>
        <taxon>Eukaryota</taxon>
        <taxon>Viridiplantae</taxon>
        <taxon>Streptophyta</taxon>
        <taxon>Embryophyta</taxon>
        <taxon>Tracheophyta</taxon>
        <taxon>Spermatophyta</taxon>
        <taxon>Magnoliopsida</taxon>
        <taxon>eudicotyledons</taxon>
        <taxon>Gunneridae</taxon>
        <taxon>Pentapetalae</taxon>
        <taxon>rosids</taxon>
        <taxon>malvids</taxon>
        <taxon>Brassicales</taxon>
        <taxon>Brassicaceae</taxon>
        <taxon>Brassiceae</taxon>
        <taxon>Brassica</taxon>
    </lineage>
</organism>
<gene>
    <name evidence="2" type="ORF">BRAPAZ1V2_A03P16950.2</name>
</gene>
<keyword evidence="1" id="KW-0472">Membrane</keyword>
<feature type="transmembrane region" description="Helical" evidence="1">
    <location>
        <begin position="32"/>
        <end position="53"/>
    </location>
</feature>
<evidence type="ECO:0000313" key="3">
    <source>
        <dbReference type="Proteomes" id="UP000694005"/>
    </source>
</evidence>
<evidence type="ECO:0000313" key="2">
    <source>
        <dbReference type="EMBL" id="CAG7880352.1"/>
    </source>
</evidence>
<sequence>MIICFISMFTFKRSLWSLVGSSHGLCFFDLKLIKFAFTLIILKLFVVVVVVVMW</sequence>
<keyword evidence="1" id="KW-1133">Transmembrane helix</keyword>
<reference evidence="2 3" key="1">
    <citation type="submission" date="2021-07" db="EMBL/GenBank/DDBJ databases">
        <authorList>
            <consortium name="Genoscope - CEA"/>
            <person name="William W."/>
        </authorList>
    </citation>
    <scope>NUCLEOTIDE SEQUENCE [LARGE SCALE GENOMIC DNA]</scope>
</reference>
<proteinExistence type="predicted"/>
<protein>
    <submittedName>
        <fullName evidence="2">Uncharacterized protein</fullName>
    </submittedName>
</protein>
<dbReference type="AlphaFoldDB" id="A0A8D9GGS4"/>
<dbReference type="EMBL" id="LS974619">
    <property type="protein sequence ID" value="CAG7880352.1"/>
    <property type="molecule type" value="Genomic_DNA"/>
</dbReference>
<keyword evidence="1" id="KW-0812">Transmembrane</keyword>
<dbReference type="Proteomes" id="UP000694005">
    <property type="component" value="Chromosome A03"/>
</dbReference>